<dbReference type="PANTHER" id="PTHR11571:SF224">
    <property type="entry name" value="HEMATOPOIETIC PROSTAGLANDIN D SYNTHASE"/>
    <property type="match status" value="1"/>
</dbReference>
<dbReference type="InterPro" id="IPR010987">
    <property type="entry name" value="Glutathione-S-Trfase_C-like"/>
</dbReference>
<evidence type="ECO:0000256" key="3">
    <source>
        <dbReference type="ARBA" id="ARBA00022679"/>
    </source>
</evidence>
<organism evidence="8 9">
    <name type="scientific">Leptidea sinapis</name>
    <dbReference type="NCBI Taxonomy" id="189913"/>
    <lineage>
        <taxon>Eukaryota</taxon>
        <taxon>Metazoa</taxon>
        <taxon>Ecdysozoa</taxon>
        <taxon>Arthropoda</taxon>
        <taxon>Hexapoda</taxon>
        <taxon>Insecta</taxon>
        <taxon>Pterygota</taxon>
        <taxon>Neoptera</taxon>
        <taxon>Endopterygota</taxon>
        <taxon>Lepidoptera</taxon>
        <taxon>Glossata</taxon>
        <taxon>Ditrysia</taxon>
        <taxon>Papilionoidea</taxon>
        <taxon>Pieridae</taxon>
        <taxon>Dismorphiinae</taxon>
        <taxon>Leptidea</taxon>
    </lineage>
</organism>
<dbReference type="InterPro" id="IPR004045">
    <property type="entry name" value="Glutathione_S-Trfase_N"/>
</dbReference>
<keyword evidence="3" id="KW-0808">Transferase</keyword>
<comment type="similarity">
    <text evidence="4">Belongs to the GST superfamily. Sigma family.</text>
</comment>
<dbReference type="InterPro" id="IPR036282">
    <property type="entry name" value="Glutathione-S-Trfase_C_sf"/>
</dbReference>
<dbReference type="InterPro" id="IPR036249">
    <property type="entry name" value="Thioredoxin-like_sf"/>
</dbReference>
<dbReference type="Gene3D" id="1.20.1050.10">
    <property type="match status" value="1"/>
</dbReference>
<gene>
    <name evidence="8" type="ORF">LSINAPIS_LOCUS8104</name>
</gene>
<evidence type="ECO:0000259" key="6">
    <source>
        <dbReference type="PROSITE" id="PS50404"/>
    </source>
</evidence>
<dbReference type="PROSITE" id="PS50405">
    <property type="entry name" value="GST_CTER"/>
    <property type="match status" value="1"/>
</dbReference>
<dbReference type="InterPro" id="IPR004046">
    <property type="entry name" value="GST_C"/>
</dbReference>
<evidence type="ECO:0000256" key="1">
    <source>
        <dbReference type="ARBA" id="ARBA00011738"/>
    </source>
</evidence>
<comment type="subunit">
    <text evidence="1">Homodimer.</text>
</comment>
<dbReference type="Pfam" id="PF14497">
    <property type="entry name" value="GST_C_3"/>
    <property type="match status" value="1"/>
</dbReference>
<reference evidence="8 9" key="1">
    <citation type="submission" date="2017-07" db="EMBL/GenBank/DDBJ databases">
        <authorList>
            <person name="Talla V."/>
            <person name="Backstrom N."/>
        </authorList>
    </citation>
    <scope>NUCLEOTIDE SEQUENCE [LARGE SCALE GENOMIC DNA]</scope>
</reference>
<dbReference type="GO" id="GO:0004364">
    <property type="term" value="F:glutathione transferase activity"/>
    <property type="evidence" value="ECO:0007669"/>
    <property type="project" value="UniProtKB-EC"/>
</dbReference>
<dbReference type="SUPFAM" id="SSF52833">
    <property type="entry name" value="Thioredoxin-like"/>
    <property type="match status" value="1"/>
</dbReference>
<feature type="domain" description="GST C-terminal" evidence="7">
    <location>
        <begin position="50"/>
        <end position="171"/>
    </location>
</feature>
<sequence length="171" mass="19806">MKRKRLTCISAFTALPYGQFPLYEEGGKTLNQSLAIARYVASQTKLLPTDPWEQAELDAIVLNIYDFWAKVVSFIKEKDPVKKAAIKKEILEETVDYYFTRFEKELKKNNGFFGKKLSWAEFILVGIIEASHFFIGEEIHKKYPTIVNLVNKFRALPGVKEYIAKRTPYTI</sequence>
<evidence type="ECO:0000259" key="7">
    <source>
        <dbReference type="PROSITE" id="PS50405"/>
    </source>
</evidence>
<dbReference type="InterPro" id="IPR050213">
    <property type="entry name" value="GST_superfamily"/>
</dbReference>
<evidence type="ECO:0000313" key="9">
    <source>
        <dbReference type="Proteomes" id="UP000324832"/>
    </source>
</evidence>
<keyword evidence="9" id="KW-1185">Reference proteome</keyword>
<dbReference type="PROSITE" id="PS50404">
    <property type="entry name" value="GST_NTER"/>
    <property type="match status" value="1"/>
</dbReference>
<dbReference type="FunFam" id="1.20.1050.10:FF:000030">
    <property type="entry name" value="Glutathione S-transferase S1"/>
    <property type="match status" value="1"/>
</dbReference>
<dbReference type="Gene3D" id="3.40.30.10">
    <property type="entry name" value="Glutaredoxin"/>
    <property type="match status" value="1"/>
</dbReference>
<dbReference type="Proteomes" id="UP000324832">
    <property type="component" value="Unassembled WGS sequence"/>
</dbReference>
<evidence type="ECO:0000256" key="5">
    <source>
        <dbReference type="ARBA" id="ARBA00047960"/>
    </source>
</evidence>
<evidence type="ECO:0000313" key="8">
    <source>
        <dbReference type="EMBL" id="VVC96653.1"/>
    </source>
</evidence>
<comment type="catalytic activity">
    <reaction evidence="5">
        <text>RX + glutathione = an S-substituted glutathione + a halide anion + H(+)</text>
        <dbReference type="Rhea" id="RHEA:16437"/>
        <dbReference type="ChEBI" id="CHEBI:15378"/>
        <dbReference type="ChEBI" id="CHEBI:16042"/>
        <dbReference type="ChEBI" id="CHEBI:17792"/>
        <dbReference type="ChEBI" id="CHEBI:57925"/>
        <dbReference type="ChEBI" id="CHEBI:90779"/>
        <dbReference type="EC" id="2.5.1.18"/>
    </reaction>
</comment>
<feature type="domain" description="GST N-terminal" evidence="6">
    <location>
        <begin position="1"/>
        <end position="48"/>
    </location>
</feature>
<proteinExistence type="inferred from homology"/>
<evidence type="ECO:0000256" key="2">
    <source>
        <dbReference type="ARBA" id="ARBA00012452"/>
    </source>
</evidence>
<name>A0A5E4QEF1_9NEOP</name>
<dbReference type="InterPro" id="IPR040079">
    <property type="entry name" value="Glutathione_S-Trfase"/>
</dbReference>
<protein>
    <recommendedName>
        <fullName evidence="2">glutathione transferase</fullName>
        <ecNumber evidence="2">2.5.1.18</ecNumber>
    </recommendedName>
</protein>
<evidence type="ECO:0000256" key="4">
    <source>
        <dbReference type="ARBA" id="ARBA00038317"/>
    </source>
</evidence>
<accession>A0A5E4QEF1</accession>
<dbReference type="EMBL" id="FZQP02002824">
    <property type="protein sequence ID" value="VVC96653.1"/>
    <property type="molecule type" value="Genomic_DNA"/>
</dbReference>
<dbReference type="SFLD" id="SFLDS00019">
    <property type="entry name" value="Glutathione_Transferase_(cytos"/>
    <property type="match status" value="1"/>
</dbReference>
<dbReference type="EC" id="2.5.1.18" evidence="2"/>
<dbReference type="SUPFAM" id="SSF47616">
    <property type="entry name" value="GST C-terminal domain-like"/>
    <property type="match status" value="1"/>
</dbReference>
<dbReference type="PANTHER" id="PTHR11571">
    <property type="entry name" value="GLUTATHIONE S-TRANSFERASE"/>
    <property type="match status" value="1"/>
</dbReference>
<dbReference type="GO" id="GO:0006749">
    <property type="term" value="P:glutathione metabolic process"/>
    <property type="evidence" value="ECO:0007669"/>
    <property type="project" value="TreeGrafter"/>
</dbReference>
<dbReference type="AlphaFoldDB" id="A0A5E4QEF1"/>
<dbReference type="CDD" id="cd03192">
    <property type="entry name" value="GST_C_Sigma_like"/>
    <property type="match status" value="1"/>
</dbReference>